<feature type="compositionally biased region" description="Polar residues" evidence="1">
    <location>
        <begin position="1"/>
        <end position="14"/>
    </location>
</feature>
<evidence type="ECO:0000256" key="1">
    <source>
        <dbReference type="SAM" id="MobiDB-lite"/>
    </source>
</evidence>
<dbReference type="InterPro" id="IPR045474">
    <property type="entry name" value="GEVED"/>
</dbReference>
<accession>A0A517LV07</accession>
<dbReference type="OrthoDB" id="247526at2"/>
<dbReference type="Proteomes" id="UP000319557">
    <property type="component" value="Chromosome"/>
</dbReference>
<dbReference type="InterPro" id="IPR018247">
    <property type="entry name" value="EF_Hand_1_Ca_BS"/>
</dbReference>
<name>A0A517LV07_9BACT</name>
<feature type="compositionally biased region" description="Polar residues" evidence="1">
    <location>
        <begin position="2495"/>
        <end position="2509"/>
    </location>
</feature>
<evidence type="ECO:0000259" key="2">
    <source>
        <dbReference type="Pfam" id="PF04151"/>
    </source>
</evidence>
<dbReference type="GO" id="GO:0000272">
    <property type="term" value="P:polysaccharide catabolic process"/>
    <property type="evidence" value="ECO:0007669"/>
    <property type="project" value="InterPro"/>
</dbReference>
<feature type="region of interest" description="Disordered" evidence="1">
    <location>
        <begin position="2488"/>
        <end position="2509"/>
    </location>
</feature>
<evidence type="ECO:0000313" key="5">
    <source>
        <dbReference type="Proteomes" id="UP000319557"/>
    </source>
</evidence>
<feature type="domain" description="Peptidase C-terminal archaeal/bacterial" evidence="2">
    <location>
        <begin position="750"/>
        <end position="825"/>
    </location>
</feature>
<dbReference type="InterPro" id="IPR007280">
    <property type="entry name" value="Peptidase_C_arc/bac"/>
</dbReference>
<dbReference type="SMART" id="SM00710">
    <property type="entry name" value="PbH1"/>
    <property type="match status" value="14"/>
</dbReference>
<dbReference type="InterPro" id="IPR011041">
    <property type="entry name" value="Quinoprot_gluc/sorb_DH_b-prop"/>
</dbReference>
<feature type="domain" description="GEVED" evidence="3">
    <location>
        <begin position="5091"/>
        <end position="5170"/>
    </location>
</feature>
<feature type="region of interest" description="Disordered" evidence="1">
    <location>
        <begin position="1"/>
        <end position="31"/>
    </location>
</feature>
<dbReference type="Gene3D" id="2.60.120.380">
    <property type="match status" value="4"/>
</dbReference>
<dbReference type="EMBL" id="CP036261">
    <property type="protein sequence ID" value="QDS86456.1"/>
    <property type="molecule type" value="Genomic_DNA"/>
</dbReference>
<dbReference type="Pfam" id="PF20009">
    <property type="entry name" value="GEVED"/>
    <property type="match status" value="1"/>
</dbReference>
<dbReference type="Pfam" id="PF00404">
    <property type="entry name" value="Dockerin_1"/>
    <property type="match status" value="1"/>
</dbReference>
<keyword evidence="5" id="KW-1185">Reference proteome</keyword>
<dbReference type="KEGG" id="ruv:EC9_06180"/>
<dbReference type="InterPro" id="IPR006626">
    <property type="entry name" value="PbH1"/>
</dbReference>
<evidence type="ECO:0000259" key="3">
    <source>
        <dbReference type="Pfam" id="PF20009"/>
    </source>
</evidence>
<gene>
    <name evidence="4" type="ORF">EC9_06180</name>
</gene>
<protein>
    <submittedName>
        <fullName evidence="4">Uncharacterized protein</fullName>
    </submittedName>
</protein>
<proteinExistence type="predicted"/>
<reference evidence="4 5" key="1">
    <citation type="submission" date="2019-02" db="EMBL/GenBank/DDBJ databases">
        <title>Deep-cultivation of Planctomycetes and their phenomic and genomic characterization uncovers novel biology.</title>
        <authorList>
            <person name="Wiegand S."/>
            <person name="Jogler M."/>
            <person name="Boedeker C."/>
            <person name="Pinto D."/>
            <person name="Vollmers J."/>
            <person name="Rivas-Marin E."/>
            <person name="Kohn T."/>
            <person name="Peeters S.H."/>
            <person name="Heuer A."/>
            <person name="Rast P."/>
            <person name="Oberbeckmann S."/>
            <person name="Bunk B."/>
            <person name="Jeske O."/>
            <person name="Meyerdierks A."/>
            <person name="Storesund J.E."/>
            <person name="Kallscheuer N."/>
            <person name="Luecker S."/>
            <person name="Lage O.M."/>
            <person name="Pohl T."/>
            <person name="Merkel B.J."/>
            <person name="Hornburger P."/>
            <person name="Mueller R.-W."/>
            <person name="Bruemmer F."/>
            <person name="Labrenz M."/>
            <person name="Spormann A.M."/>
            <person name="Op den Camp H."/>
            <person name="Overmann J."/>
            <person name="Amann R."/>
            <person name="Jetten M.S.M."/>
            <person name="Mascher T."/>
            <person name="Medema M.H."/>
            <person name="Devos D.P."/>
            <person name="Kaster A.-K."/>
            <person name="Ovreas L."/>
            <person name="Rohde M."/>
            <person name="Galperin M.Y."/>
            <person name="Jogler C."/>
        </authorList>
    </citation>
    <scope>NUCLEOTIDE SEQUENCE [LARGE SCALE GENOMIC DNA]</scope>
    <source>
        <strain evidence="4 5">EC9</strain>
    </source>
</reference>
<dbReference type="InterPro" id="IPR002105">
    <property type="entry name" value="Dockerin_1_rpt"/>
</dbReference>
<evidence type="ECO:0000313" key="4">
    <source>
        <dbReference type="EMBL" id="QDS86456.1"/>
    </source>
</evidence>
<dbReference type="SUPFAM" id="SSF50952">
    <property type="entry name" value="Soluble quinoprotein glucose dehydrogenase"/>
    <property type="match status" value="1"/>
</dbReference>
<dbReference type="GO" id="GO:0004553">
    <property type="term" value="F:hydrolase activity, hydrolyzing O-glycosyl compounds"/>
    <property type="evidence" value="ECO:0007669"/>
    <property type="project" value="InterPro"/>
</dbReference>
<sequence length="5336" mass="560062">MAIRKTGSSVNDNSNKSRRSDRAAKRQRLNSRRSLLETLEGRQLLAAGPMLVGVQPDTGDLLENLDVLTTSPREITLRFDELASLDPASLDAIKIIRAGGDGEFASASAVTDLGSSGLVEITFEAVQSGSAGDSLEIVFTKANRTDKTLPIVSVVGQQIQIELNSNPSLVTRASDIQYGIAQNPAAAALLRVASVSGQTFFDVGRTAQQGQILTLQGSDRAQATSSLGAANTQVRFTATQSGVAGQNLGIDVRESFRVAGAPPIVSVLGERIEVLINSNPASRTTVGELVTAINNHPSAKLLVTAAQETGSPSSTIGLNLSLFSPIEFSLQSGNLDVEIVPGYVGFVDASQREVVFRFAEDLPQDEYRIEIDGSSANALQNEQGDKFNNGVDETIQFTLDLAPTIEAVVPQPIVNGQQLRDQIWVYFDRNDPLDAASARNAALYQLISTAGTETGADDQSRTPLSVSYNPGTGVAVLQFSDDLYSLFPGTDVKQLRLRVGETDVRGTSPTVLPAVVEPGDSFAQARDIRNDWIVSTDTISSVVIEGAIAKTEFINGVPVSNNEYLIDFPGGDSAPGVQEFRPEDASIYSAPQADPLDGISTYYYNFFGQFRGDDPNSIFVDDDRVLFNNITEQQKQRVREVLDLYSQYLGVQFVESADMGLQIAVGETSSTTTGWEVSSDLGVINSRLVDESDDDLYGQEFFQLANGMVKDLIGVSDFLSPISATADPLYPSPRDIIEGQYAYRPDSTDIDLYKFTVPTAGEVTIETVAERLSDSASLLDTNLRLYRELSNGSIEEWAANDDYWSEDSEITVDLPAGTYFIGVSASGNDTYDPMIEDSGIGGRSEGAYELRMSFKPDIEATTPTVPTKITDTDDIALDGDNDGEQGGAFDFWFESAAFTDTVFVKKDGGTITPVVNNAISGVAQGAVTTISSAISGVASQGTDIIRILPSGDGNLATTGDNLPYLIGFDDFGRPLADGSSFQVPKDVTVMIDSGAILKLRRARIGVGSSSAVVDASGGSLQVLGTPLFVGANGSQATATPVSGDVVFTSIADDTIGGDQSGNAARQGDWGGIDFRSDVDKADESRINYEAEGIFLNVVQYGDFRYGGGTILVESKPEVISPVELSETRATIANSTFSYSADAAIEASADTFQDDKFTLLEGQAAPDYTRVGPDIYDIQFIDNTINGMFIRSQTRDGQGVEKLTVQARFDDLDVVHVLAENLEIQGTPGGALVESAAPPTRIVRLTATAGGTLAAGEYSYRLSYVTANGNESPVSNATGSVITDGANGSILLEQLPTVPAGEDFVARRLYRSVDGGDYRLVATLNGSSTDFVDNGLTAGTSIDVNRPNVDDVTLTAIAGGDLPAGQYEYKISYVDANGKELSVSFATEAAFVPGIDIDDNAIQLDNLPTSLNGNVVSRRVYRSFNGDAFRMIAAIPNNTATQFTDSGLVSGMTLIENLRPRMDARLAIDAGVVVKLSGAFIKVEQGAQLIAEGTDLKQIVFTSLDDQRFGRGGTFNTNQANTNTVFDANDLTGDWGGIYVGPGAEASLDHTRITGAGGGARIDGKLAFFNPIEVHQGELRLTNSRLEQSGTGFATGDSDRAGLQTHNPAVVFVRGAQPIIASNTFINNDAVALNFDLNSLDNSYVSDLGTTTGRLEKVLGASLGNQGPLVFDNVLENNAYNGMEVRGGELAAAGVWDDSDIVHVVRGTISIPNHEVYGGLRLESAPDRSLVVKFDSSIAPATIIAGGDLTGSADQFNGLADRVGGALQVIGQPGKSVILTSISDDTVGSGFDTQGKPQTDTDNSRNSDIANAISLLPTGPEVARGTIIDNDVLNTVPGHFSFQPVAGGGVGATVNGGFNEVTTQGVSTFFQQQNALFDYLNYIDVGADGAAVELGTTTITTPTTLLADDVVYSEGTFTGENGLITWRIEQSFQDGSPTLITKLTLDSDAPLGDLRFINYYDPVIASDSGDLLFTEGTPGTNDYRVTVLDGDERVGFRHYGTFENGTGLVGANYEGWIADEFPDLITAPEFSLPFTPAGTIDTTSIPLTTVADLPAPIYGPAITTTAHAWLVNPTSTSVTITAALELIEDEFDQTVGLGKPGDWDGIVIREAALDRNVEAAVEQEGDLPLNRNDQIELAQFLGELAPTVKAGSENRRIGFQVYGNIDQPSDVDVYSFDAEAGTEVWLEIDRTDSSLDSVLELVRLLPNGSDSDSDQISDSIVAISNGSIVEALDSDLIIRDENAGTFERTVSNGQVNSLDNSMFSPASTSAFDTPQDLYSTNPHDPGLRVVLPGETGEVFTYQVRVRSSNLQLNDPVSKLFSPETGAKIDAGQYDGLTSGPYELSIRLAEADETAGSYLNLVDIRYATTGVTVIGQPFNSPLLGDAVEFIDQNGDDNNDTLATAQPLGPYGTQTDPNSSDQLSVAGAISSATDIDWFEFSISGVTTQSGLENYVSTIFDLDYADGLGRGDFSIWVFDETGQLILTGLDSNVADDQPGNPNSSDFTSLSRGSTGNADPFIGPVELIGEGTSQTYYVAISGINNMPSVLDQFTTAAATNPLVRLEPAESIIRIVEDHVGSIGGSTAAPTVLQTLLFDPATAATGLTLNDLKLYVSTGGSTDNIRLVNAYTGQQYGVIGSTTGQEFNDIAIRPNGDIFGYNSNGVVDDASWHYYNIDTGFANTTDLTPTGTNLITNEALIAVDAQGNVTATVVPSDTGVTVNAISFDAINGSERGFIVGDRGPGVGVDQTQNLLWQFNPTTGLIQGIGGATLVAADTGGFTDPRERGYIETGNPNNLPSTRLGVTAASVANANGFVAPSLTDGVSFTIRDFVSATSIPFQFDLGSAIQISSNVSSGVFLRDGETITIGGQLFEFDTGVRLDVVGTSDPLSGGVEEGSRVTLTSKSTGLAYTFEFDSDGIDFTGRDFSRPDLFAVDLTTAITDGSAASVLASAINAAGVGIRATSSNTGEIVLTGTVGTAPSTGLGITSLGADGITSTNATAIVIDDDLSSTDLTQAISSAIRDSQIAIATAGTRIDFTDNPDIDLDLDTPLGVGAAISIVGTANTAGGPTVIPFDVDDTAAEIGTRIVDAIQAAVDSGLLTSVSAAVDGNTVVFNGANVLSANNPLTVAGIAPGGTVTGIATPSEIVNGVVTPGADLYAVSNQGGLYRIDSQFTSPAQAWFVDSIGAYVETATDLLGINFTGLSAGPENVEGGKYADLLFGITGNGDIYAFNTRGELQPVFANGSSRISTGVFGATGFDFSNLDYNLWHVTGDTFAGSPTPITLPGHGINSTFNDTRNSSAGGTSWYFGLDDAISTGTLNARTTRVDGSTVNGTYDFAGGAHGEIVSNAFSLEGYNSADLPTFYFNYFLETDSDGDRQLEDSLRVYLVDENGTEYLLSTNSDSATASVNNPNLSDLEIQALDEAQETFDNTGTWRQARIPLDEYAGLKDLKLRFEFSTSGSLEFGQAQLQAVAGEDILDGDRFRVSGRDYEFVLSPLLVIPDGNQIVEGETITIDDVVYQFTTDATTVASPLVPVEYSVTQTGDEIAQSLRDAIANYTNSTNVDYDTDADASQVNDNFGTANPVDLPGAMTTVTSTGSIGTSDGSISSLDVDMLRLELAEGQTILLTIDEVATAPGLNPIARLFNDQGMELEREVSVDGQTVITFEAPADGTYYIGISGEGNGNYDPTNNLSGRAFGKSGAYSLNIESTRPYDIRVTGNQVILNGTGDAEFSASSSIQVTGNDGASGIPVLINRDMTPAEVATAIADAISQTLGDGQIVTQQGAVLTLPGLSINSAGPLSIPVRTGDAFGAPTVEMARDNDHRGVYLDDFIIGFRERGEFVTSAGVFNDFVANNGFDLDGADFAVTQTGEYQLEIRGASEYVLAGFPTEPATLFRSFDTNDRLVQGVTLEAISATDLDAAATALEELIQLRNSDPTLLDIDTDTRLSFTLNDGQTTITFEFVNESSGIEPLEGNVPIYYNTGVVNPISGESVPDSAADIAAKITDAINLPEVQALLDISALGSSGETSADAAAIGDFRINLSGNVNITENLSQLSSQILGDSRKPGTDELPTVSLFGQPTQTLAFDRRGDANTGSEEQGVIKIEGVSVSYSANFGIELDHGNDVGKFKYPKNLVELNSYVDAAGIVHAGLAPGVVVQSNLLAFNDAGGINVVGIDTANGSQRSMIAYDRIVNNTIVGGTISPTSTPEEATYGGTVYSQGSISFADVVVQYDPSTTTPPALGLQISGNSLGVPNYTGGTAEPTPNAGQGAVSLGGGGSITVQFVDNRLVGSGDASPDLEIFEVGNAEPVSVEVSIDGVNFVSVGTAVGGNNQIDIDRYGFGPNDRISFVRITDQNFGSAADQAVGADIDAVGAISSVPADQFVAGGTGIELSNGVSPTLLNNVFVNNRTAIDAAANNVPDHPVVLGANTFQANTFNLNDPSQTLLDNVLARFVDASTNLFVSPTESIFIPSQGSDLIDSSINSLDDRPQLQIVRETVGLLASPVLAPNFDANGALRIDDPTHNVPGGQGSLIYKDRGAFDRGDLAPPRGIVTTPLDNSRDGSDIDPLSDSVQILQSNKNYFEILLVDGGEPANPRGGVGIKDSSVTSNALLLFKDNVPLIEGEDYIFAYDTSGDVIRLTPLAGRWEPDSVYRIELLNDAQAVLNSLPTSDYTDGDQIRLIDSTSIETPFEIERGILVTVPALAGDFANVNDGDTFTIFDGVTERTFEFDTNGAAFPGNIAVSIPPSTDTGEPQSVNQVSAAITAAIQISGLNVQASDLGGQVQLFSDNRLTSVSTDTSTLTAEGSVGVSTGYGIQIPNTLGVAEGITDGQQFSVRRGDGRIRFFEIDLNGSNINTSATPIQISSTTDLTAIAIAIRDAITLSDLGLNPSVAAGGQILLPKAADVTIDLTDSVLTQIGQPGDEAAIPIVLEGNLTSSQVGEIIVATVQAADLPGITLRVIGDQIIVKGAQAVSGAGAERVQAIMDNAGNTLASNDPATGTTQFTIFVSDEAGLDYGDAPDSYGTLEASDGARHTVTAGFSLGATATPESDARLGDDASNADSDIDDGVAFTATSVLTPSGTATLQIDLTNTAGLDAILDAWIDWNQDGQFSDSERLNWNPGPILASSGGIHLQDGTNTYSIEVPHTARPGTTYGRFRLSSTGVSSPVGKAADGEVEDIVVNVQQSTHQNPTDEKDVNGSGDISPIDVLQVINAIGRYGSGQITSNIPSFPYIDVNGNGQLEPVDALIVLNYLNNTPANGEGEGFGWIPAANGVLTPEFMDSQDEPTIADAEQLTPASTATASGSVFDSAASGTLDDVIGELASEQAKEEPSAIDDFFANISFE</sequence>
<dbReference type="PROSITE" id="PS00018">
    <property type="entry name" value="EF_HAND_1"/>
    <property type="match status" value="1"/>
</dbReference>
<organism evidence="4 5">
    <name type="scientific">Rosistilla ulvae</name>
    <dbReference type="NCBI Taxonomy" id="1930277"/>
    <lineage>
        <taxon>Bacteria</taxon>
        <taxon>Pseudomonadati</taxon>
        <taxon>Planctomycetota</taxon>
        <taxon>Planctomycetia</taxon>
        <taxon>Pirellulales</taxon>
        <taxon>Pirellulaceae</taxon>
        <taxon>Rosistilla</taxon>
    </lineage>
</organism>
<dbReference type="Pfam" id="PF04151">
    <property type="entry name" value="PPC"/>
    <property type="match status" value="1"/>
</dbReference>